<dbReference type="EMBL" id="JAQQFN010000030">
    <property type="protein sequence ID" value="MFL9887751.1"/>
    <property type="molecule type" value="Genomic_DNA"/>
</dbReference>
<protein>
    <submittedName>
        <fullName evidence="1">DUF4087 domain-containing protein</fullName>
    </submittedName>
</protein>
<dbReference type="Pfam" id="PF13316">
    <property type="entry name" value="DUF4087"/>
    <property type="match status" value="1"/>
</dbReference>
<accession>A0ABW8ZYY3</accession>
<keyword evidence="2" id="KW-1185">Reference proteome</keyword>
<organism evidence="1 2">
    <name type="scientific">Paraburkholderia agricolaris</name>
    <dbReference type="NCBI Taxonomy" id="2152888"/>
    <lineage>
        <taxon>Bacteria</taxon>
        <taxon>Pseudomonadati</taxon>
        <taxon>Pseudomonadota</taxon>
        <taxon>Betaproteobacteria</taxon>
        <taxon>Burkholderiales</taxon>
        <taxon>Burkholderiaceae</taxon>
        <taxon>Paraburkholderia</taxon>
    </lineage>
</organism>
<dbReference type="Proteomes" id="UP001629249">
    <property type="component" value="Unassembled WGS sequence"/>
</dbReference>
<evidence type="ECO:0000313" key="2">
    <source>
        <dbReference type="Proteomes" id="UP001629249"/>
    </source>
</evidence>
<dbReference type="PROSITE" id="PS51257">
    <property type="entry name" value="PROKAR_LIPOPROTEIN"/>
    <property type="match status" value="1"/>
</dbReference>
<sequence>MLNRQAVRGFLAGAISTVLLLSCVDSHAERRCGYYSSSAPDDLLLMDKDDSWKIKSPKQQDGRDALGLGHLPAVNDPRYMFWHVDTQVGCACLNVETHAKTSTITKVYSGSGVSWKQCEADRALPKPD</sequence>
<dbReference type="InterPro" id="IPR025145">
    <property type="entry name" value="DUF4087"/>
</dbReference>
<comment type="caution">
    <text evidence="1">The sequence shown here is derived from an EMBL/GenBank/DDBJ whole genome shotgun (WGS) entry which is preliminary data.</text>
</comment>
<gene>
    <name evidence="1" type="ORF">PQR66_32335</name>
</gene>
<dbReference type="RefSeq" id="WP_408326109.1">
    <property type="nucleotide sequence ID" value="NZ_JAQQFH010000002.1"/>
</dbReference>
<proteinExistence type="predicted"/>
<evidence type="ECO:0000313" key="1">
    <source>
        <dbReference type="EMBL" id="MFL9887751.1"/>
    </source>
</evidence>
<reference evidence="1 2" key="1">
    <citation type="journal article" date="2024" name="Chem. Sci.">
        <title>Discovery of megapolipeptins by genome mining of a Burkholderiales bacteria collection.</title>
        <authorList>
            <person name="Paulo B.S."/>
            <person name="Recchia M.J.J."/>
            <person name="Lee S."/>
            <person name="Fergusson C.H."/>
            <person name="Romanowski S.B."/>
            <person name="Hernandez A."/>
            <person name="Krull N."/>
            <person name="Liu D.Y."/>
            <person name="Cavanagh H."/>
            <person name="Bos A."/>
            <person name="Gray C.A."/>
            <person name="Murphy B.T."/>
            <person name="Linington R.G."/>
            <person name="Eustaquio A.S."/>
        </authorList>
    </citation>
    <scope>NUCLEOTIDE SEQUENCE [LARGE SCALE GENOMIC DNA]</scope>
    <source>
        <strain evidence="1 2">RL16-012-BIC-B</strain>
    </source>
</reference>
<name>A0ABW8ZYY3_9BURK</name>